<proteinExistence type="predicted"/>
<dbReference type="InterPro" id="IPR056632">
    <property type="entry name" value="DUF7730"/>
</dbReference>
<protein>
    <recommendedName>
        <fullName evidence="1">DUF7730 domain-containing protein</fullName>
    </recommendedName>
</protein>
<dbReference type="Pfam" id="PF24864">
    <property type="entry name" value="DUF7730"/>
    <property type="match status" value="1"/>
</dbReference>
<dbReference type="EMBL" id="JAQQWK010000001">
    <property type="protein sequence ID" value="KAK8056616.1"/>
    <property type="molecule type" value="Genomic_DNA"/>
</dbReference>
<evidence type="ECO:0000313" key="2">
    <source>
        <dbReference type="EMBL" id="KAK8056616.1"/>
    </source>
</evidence>
<gene>
    <name evidence="2" type="ORF">PG993_001843</name>
</gene>
<reference evidence="2 3" key="1">
    <citation type="submission" date="2023-01" db="EMBL/GenBank/DDBJ databases">
        <title>Analysis of 21 Apiospora genomes using comparative genomics revels a genus with tremendous synthesis potential of carbohydrate active enzymes and secondary metabolites.</title>
        <authorList>
            <person name="Sorensen T."/>
        </authorList>
    </citation>
    <scope>NUCLEOTIDE SEQUENCE [LARGE SCALE GENOMIC DNA]</scope>
    <source>
        <strain evidence="2 3">CBS 33761</strain>
    </source>
</reference>
<sequence length="495" mass="56053">MPAIAALNAPHPKQAITQRNAGSSPLLKLPLEIRIMIYELATHVDGPIRPWQMAAGSNKFFWGGETMQISNGLTNVRHRDPLENLTVTELARSCRMIYHDLEAKPVFYRANSFHFEGLKALHAFLAAITPARRGSIRRIVIEDKDPNYSGRKPWSGRDDSYSRVMPLLLQCDDLRQLTLRLVPHNPYRGTELVGILRHELNALVQWLSESPYTSDSHSFMDMPSLQIVLERRFYESYTRWNQGGNTEVVTIGPDWDVDAIHGSRAQPVCQALGAEITNIGKALASRKTLLSQNEHRLKVTDEQLMESIAAAGIHFPGEDRLHLNRLDSDIGAVSSRTRHRCNTANLNAFRGRLERKIGKYDSEGLLIESFSILDIRSVDPDIECRITVSYQDPLIGTAEATWEPIHALLTEDGIRQLQALYDLKLKDAVEDRQVMQSLPAPQDVKRIADAYIEGPVQIFKTPRRAYQRRWAALQTKFEARVKKWAPKASKKETGI</sequence>
<dbReference type="PANTHER" id="PTHR38790">
    <property type="entry name" value="2EXR DOMAIN-CONTAINING PROTEIN-RELATED"/>
    <property type="match status" value="1"/>
</dbReference>
<evidence type="ECO:0000313" key="3">
    <source>
        <dbReference type="Proteomes" id="UP001444661"/>
    </source>
</evidence>
<feature type="domain" description="DUF7730" evidence="1">
    <location>
        <begin position="22"/>
        <end position="183"/>
    </location>
</feature>
<comment type="caution">
    <text evidence="2">The sequence shown here is derived from an EMBL/GenBank/DDBJ whole genome shotgun (WGS) entry which is preliminary data.</text>
</comment>
<dbReference type="PANTHER" id="PTHR38790:SF4">
    <property type="entry name" value="2EXR DOMAIN-CONTAINING PROTEIN"/>
    <property type="match status" value="1"/>
</dbReference>
<accession>A0ABR1UER5</accession>
<name>A0ABR1UER5_9PEZI</name>
<evidence type="ECO:0000259" key="1">
    <source>
        <dbReference type="Pfam" id="PF24864"/>
    </source>
</evidence>
<organism evidence="2 3">
    <name type="scientific">Apiospora rasikravindrae</name>
    <dbReference type="NCBI Taxonomy" id="990691"/>
    <lineage>
        <taxon>Eukaryota</taxon>
        <taxon>Fungi</taxon>
        <taxon>Dikarya</taxon>
        <taxon>Ascomycota</taxon>
        <taxon>Pezizomycotina</taxon>
        <taxon>Sordariomycetes</taxon>
        <taxon>Xylariomycetidae</taxon>
        <taxon>Amphisphaeriales</taxon>
        <taxon>Apiosporaceae</taxon>
        <taxon>Apiospora</taxon>
    </lineage>
</organism>
<dbReference type="Proteomes" id="UP001444661">
    <property type="component" value="Unassembled WGS sequence"/>
</dbReference>
<keyword evidence="3" id="KW-1185">Reference proteome</keyword>